<dbReference type="GO" id="GO:0098662">
    <property type="term" value="P:inorganic cation transmembrane transport"/>
    <property type="evidence" value="ECO:0007669"/>
    <property type="project" value="UniProtKB-ARBA"/>
</dbReference>
<evidence type="ECO:0000256" key="4">
    <source>
        <dbReference type="ARBA" id="ARBA00022967"/>
    </source>
</evidence>
<keyword evidence="6 10" id="KW-0411">Iron-sulfur</keyword>
<dbReference type="AlphaFoldDB" id="A0A1V2H651"/>
<dbReference type="EMBL" id="MLCO01000029">
    <property type="protein sequence ID" value="ONG57231.1"/>
    <property type="molecule type" value="Genomic_DNA"/>
</dbReference>
<evidence type="ECO:0000256" key="10">
    <source>
        <dbReference type="PIRSR" id="PIRSR000216-1"/>
    </source>
</evidence>
<dbReference type="InterPro" id="IPR042128">
    <property type="entry name" value="NuoE_dom"/>
</dbReference>
<dbReference type="GO" id="GO:1902494">
    <property type="term" value="C:catalytic complex"/>
    <property type="evidence" value="ECO:0007669"/>
    <property type="project" value="UniProtKB-ARBA"/>
</dbReference>
<dbReference type="GO" id="GO:0046872">
    <property type="term" value="F:metal ion binding"/>
    <property type="evidence" value="ECO:0007669"/>
    <property type="project" value="UniProtKB-KW"/>
</dbReference>
<evidence type="ECO:0000256" key="7">
    <source>
        <dbReference type="ARBA" id="ARBA00023027"/>
    </source>
</evidence>
<dbReference type="PANTHER" id="PTHR10371:SF3">
    <property type="entry name" value="NADH DEHYDROGENASE [UBIQUINONE] FLAVOPROTEIN 2, MITOCHONDRIAL"/>
    <property type="match status" value="1"/>
</dbReference>
<feature type="binding site" evidence="10">
    <location>
        <position position="113"/>
    </location>
    <ligand>
        <name>[2Fe-2S] cluster</name>
        <dbReference type="ChEBI" id="CHEBI:190135"/>
    </ligand>
</feature>
<evidence type="ECO:0000256" key="5">
    <source>
        <dbReference type="ARBA" id="ARBA00023004"/>
    </source>
</evidence>
<dbReference type="InterPro" id="IPR036249">
    <property type="entry name" value="Thioredoxin-like_sf"/>
</dbReference>
<evidence type="ECO:0000256" key="2">
    <source>
        <dbReference type="ARBA" id="ARBA00022714"/>
    </source>
</evidence>
<evidence type="ECO:0000256" key="11">
    <source>
        <dbReference type="SAM" id="MobiDB-lite"/>
    </source>
</evidence>
<dbReference type="SUPFAM" id="SSF52833">
    <property type="entry name" value="Thioredoxin-like"/>
    <property type="match status" value="1"/>
</dbReference>
<dbReference type="InterPro" id="IPR002023">
    <property type="entry name" value="NuoE-like"/>
</dbReference>
<dbReference type="CDD" id="cd03064">
    <property type="entry name" value="TRX_Fd_NuoE"/>
    <property type="match status" value="1"/>
</dbReference>
<dbReference type="OrthoDB" id="9807941at2"/>
<evidence type="ECO:0000256" key="9">
    <source>
        <dbReference type="ARBA" id="ARBA00047712"/>
    </source>
</evidence>
<proteinExistence type="inferred from homology"/>
<keyword evidence="13" id="KW-1185">Reference proteome</keyword>
<comment type="caution">
    <text evidence="12">The sequence shown here is derived from an EMBL/GenBank/DDBJ whole genome shotgun (WGS) entry which is preliminary data.</text>
</comment>
<protein>
    <submittedName>
        <fullName evidence="12">NAD(P)H-dependent oxidoreductase subunit E</fullName>
    </submittedName>
</protein>
<keyword evidence="7" id="KW-0520">NAD</keyword>
<keyword evidence="3 10" id="KW-0479">Metal-binding</keyword>
<comment type="cofactor">
    <cofactor evidence="10">
        <name>[2Fe-2S] cluster</name>
        <dbReference type="ChEBI" id="CHEBI:190135"/>
    </cofactor>
    <text evidence="10">Binds 1 [2Fe-2S] cluster.</text>
</comment>
<dbReference type="RefSeq" id="WP_076956210.1">
    <property type="nucleotide sequence ID" value="NZ_MLCO01000029.1"/>
</dbReference>
<evidence type="ECO:0000313" key="13">
    <source>
        <dbReference type="Proteomes" id="UP000188879"/>
    </source>
</evidence>
<dbReference type="GO" id="GO:0051537">
    <property type="term" value="F:2 iron, 2 sulfur cluster binding"/>
    <property type="evidence" value="ECO:0007669"/>
    <property type="project" value="UniProtKB-KW"/>
</dbReference>
<dbReference type="GO" id="GO:0031967">
    <property type="term" value="C:organelle envelope"/>
    <property type="evidence" value="ECO:0007669"/>
    <property type="project" value="UniProtKB-ARBA"/>
</dbReference>
<dbReference type="PANTHER" id="PTHR10371">
    <property type="entry name" value="NADH DEHYDROGENASE UBIQUINONE FLAVOPROTEIN 2, MITOCHONDRIAL"/>
    <property type="match status" value="1"/>
</dbReference>
<dbReference type="GO" id="GO:0098796">
    <property type="term" value="C:membrane protein complex"/>
    <property type="evidence" value="ECO:0007669"/>
    <property type="project" value="UniProtKB-ARBA"/>
</dbReference>
<evidence type="ECO:0000256" key="1">
    <source>
        <dbReference type="ARBA" id="ARBA00010643"/>
    </source>
</evidence>
<comment type="similarity">
    <text evidence="1">Belongs to the complex I 24 kDa subunit family.</text>
</comment>
<dbReference type="InterPro" id="IPR041921">
    <property type="entry name" value="NuoE_N"/>
</dbReference>
<dbReference type="FunFam" id="1.10.10.1590:FF:000001">
    <property type="entry name" value="NADH-quinone oxidoreductase subunit E"/>
    <property type="match status" value="1"/>
</dbReference>
<dbReference type="FunFam" id="3.40.30.10:FF:000022">
    <property type="entry name" value="NADH dehydrogenase flavoprotein 2, mitochondrial"/>
    <property type="match status" value="1"/>
</dbReference>
<dbReference type="Gene3D" id="1.10.10.1590">
    <property type="entry name" value="NADH-quinone oxidoreductase subunit E"/>
    <property type="match status" value="1"/>
</dbReference>
<feature type="binding site" evidence="10">
    <location>
        <position position="150"/>
    </location>
    <ligand>
        <name>[2Fe-2S] cluster</name>
        <dbReference type="ChEBI" id="CHEBI:190135"/>
    </ligand>
</feature>
<accession>A0A1V2H651</accession>
<dbReference type="NCBIfam" id="TIGR01958">
    <property type="entry name" value="nuoE_fam"/>
    <property type="match status" value="1"/>
</dbReference>
<evidence type="ECO:0000256" key="6">
    <source>
        <dbReference type="ARBA" id="ARBA00023014"/>
    </source>
</evidence>
<dbReference type="PIRSF" id="PIRSF000216">
    <property type="entry name" value="NADH_DH_24kDa"/>
    <property type="match status" value="1"/>
</dbReference>
<organism evidence="12 13">
    <name type="scientific">Teichococcus deserti</name>
    <dbReference type="NCBI Taxonomy" id="1817963"/>
    <lineage>
        <taxon>Bacteria</taxon>
        <taxon>Pseudomonadati</taxon>
        <taxon>Pseudomonadota</taxon>
        <taxon>Alphaproteobacteria</taxon>
        <taxon>Acetobacterales</taxon>
        <taxon>Roseomonadaceae</taxon>
        <taxon>Roseomonas</taxon>
    </lineage>
</organism>
<evidence type="ECO:0000256" key="8">
    <source>
        <dbReference type="ARBA" id="ARBA00034078"/>
    </source>
</evidence>
<name>A0A1V2H651_9PROT</name>
<dbReference type="Gene3D" id="3.40.30.10">
    <property type="entry name" value="Glutaredoxin"/>
    <property type="match status" value="1"/>
</dbReference>
<keyword evidence="2 10" id="KW-0001">2Fe-2S</keyword>
<comment type="cofactor">
    <cofactor evidence="8">
        <name>[2Fe-2S] cluster</name>
        <dbReference type="ChEBI" id="CHEBI:190135"/>
    </cofactor>
</comment>
<dbReference type="GO" id="GO:0031090">
    <property type="term" value="C:organelle membrane"/>
    <property type="evidence" value="ECO:0007669"/>
    <property type="project" value="UniProtKB-ARBA"/>
</dbReference>
<feature type="region of interest" description="Disordered" evidence="11">
    <location>
        <begin position="184"/>
        <end position="219"/>
    </location>
</feature>
<keyword evidence="4" id="KW-1278">Translocase</keyword>
<dbReference type="Pfam" id="PF01257">
    <property type="entry name" value="2Fe-2S_thioredx"/>
    <property type="match status" value="1"/>
</dbReference>
<dbReference type="GO" id="GO:0008324">
    <property type="term" value="F:monoatomic cation transmembrane transporter activity"/>
    <property type="evidence" value="ECO:0007669"/>
    <property type="project" value="UniProtKB-ARBA"/>
</dbReference>
<keyword evidence="5 10" id="KW-0408">Iron</keyword>
<dbReference type="GO" id="GO:0003954">
    <property type="term" value="F:NADH dehydrogenase activity"/>
    <property type="evidence" value="ECO:0007669"/>
    <property type="project" value="TreeGrafter"/>
</dbReference>
<dbReference type="GO" id="GO:0022890">
    <property type="term" value="F:inorganic cation transmembrane transporter activity"/>
    <property type="evidence" value="ECO:0007669"/>
    <property type="project" value="UniProtKB-ARBA"/>
</dbReference>
<feature type="binding site" evidence="10">
    <location>
        <position position="108"/>
    </location>
    <ligand>
        <name>[2Fe-2S] cluster</name>
        <dbReference type="ChEBI" id="CHEBI:190135"/>
    </ligand>
</feature>
<dbReference type="Proteomes" id="UP000188879">
    <property type="component" value="Unassembled WGS sequence"/>
</dbReference>
<dbReference type="GO" id="GO:0022804">
    <property type="term" value="F:active transmembrane transporter activity"/>
    <property type="evidence" value="ECO:0007669"/>
    <property type="project" value="UniProtKB-ARBA"/>
</dbReference>
<dbReference type="PROSITE" id="PS01099">
    <property type="entry name" value="COMPLEX1_24K"/>
    <property type="match status" value="1"/>
</dbReference>
<sequence length="219" mass="24033">MSAPHSHSHPAHTHEEPASFAFDAESEAQIARILARYPEGKQASGVIPLLYVAQKQMGRLTGSAWTPRIAMDTIAERLGMAPIRVYEVATFYFMFNTKPIGRFHLQVCGTTPCWLRGSDEVLRACKEHGHLKGYGDTSEDGLFTMTEVECLGGCVNAPILQVDDDYYEDMDYETTVTLLEALKRGERPTPGSMKGRQGSAPIGGPETVLDIPMVDAGKE</sequence>
<comment type="catalytic activity">
    <reaction evidence="9">
        <text>a quinone + NADH + 5 H(+)(in) = a quinol + NAD(+) + 4 H(+)(out)</text>
        <dbReference type="Rhea" id="RHEA:57888"/>
        <dbReference type="ChEBI" id="CHEBI:15378"/>
        <dbReference type="ChEBI" id="CHEBI:24646"/>
        <dbReference type="ChEBI" id="CHEBI:57540"/>
        <dbReference type="ChEBI" id="CHEBI:57945"/>
        <dbReference type="ChEBI" id="CHEBI:132124"/>
    </reaction>
</comment>
<reference evidence="12 13" key="1">
    <citation type="submission" date="2016-10" db="EMBL/GenBank/DDBJ databases">
        <title>Draft Genome sequence of Roseomonas sp. strain M3.</title>
        <authorList>
            <person name="Subhash Y."/>
            <person name="Lee S."/>
        </authorList>
    </citation>
    <scope>NUCLEOTIDE SEQUENCE [LARGE SCALE GENOMIC DNA]</scope>
    <source>
        <strain evidence="12 13">M3</strain>
    </source>
</reference>
<feature type="binding site" evidence="10">
    <location>
        <position position="154"/>
    </location>
    <ligand>
        <name>[2Fe-2S] cluster</name>
        <dbReference type="ChEBI" id="CHEBI:190135"/>
    </ligand>
</feature>
<gene>
    <name evidence="12" type="ORF">BKE38_04610</name>
</gene>
<evidence type="ECO:0000313" key="12">
    <source>
        <dbReference type="EMBL" id="ONG57231.1"/>
    </source>
</evidence>
<evidence type="ECO:0000256" key="3">
    <source>
        <dbReference type="ARBA" id="ARBA00022723"/>
    </source>
</evidence>